<keyword evidence="3" id="KW-0732">Signal</keyword>
<evidence type="ECO:0000313" key="4">
    <source>
        <dbReference type="EMBL" id="BFF94126.1"/>
    </source>
</evidence>
<evidence type="ECO:0000256" key="1">
    <source>
        <dbReference type="SAM" id="MobiDB-lite"/>
    </source>
</evidence>
<sequence length="195" mass="22215">MFKFLFIFLLSISTYKLIRANRDPHLCSFPVDVTYIEEVFTPLNEYGPFADYFKKMDINGSRKNVTKTKTEMRELCCPGYIISRDGDGLCQPMLTTTPTKASRTTSTTDLDTTDATDSTSWSTSWDDDSSTELHSSTTTEESLIDKPAGFSCMEYAVYVACAILIFLLALSLVCYKRKQKMYRVKHDNQQVKYDA</sequence>
<dbReference type="Proteomes" id="UP001500889">
    <property type="component" value="Chromosome U"/>
</dbReference>
<feature type="chain" id="PRO_5043583260" evidence="3">
    <location>
        <begin position="21"/>
        <end position="195"/>
    </location>
</feature>
<gene>
    <name evidence="4" type="ORF">DMAD_11834</name>
</gene>
<feature type="signal peptide" evidence="3">
    <location>
        <begin position="1"/>
        <end position="20"/>
    </location>
</feature>
<reference evidence="4 5" key="1">
    <citation type="submission" date="2024-02" db="EMBL/GenBank/DDBJ databases">
        <title>A chromosome-level genome assembly of Drosophila madeirensis, a fruit fly species endemic to Madeira island.</title>
        <authorList>
            <person name="Tomihara K."/>
            <person name="Llopart A."/>
            <person name="Yamamoto D."/>
        </authorList>
    </citation>
    <scope>NUCLEOTIDE SEQUENCE [LARGE SCALE GENOMIC DNA]</scope>
    <source>
        <strain evidence="4 5">RF1</strain>
    </source>
</reference>
<organism evidence="4 5">
    <name type="scientific">Drosophila madeirensis</name>
    <name type="common">Fruit fly</name>
    <dbReference type="NCBI Taxonomy" id="30013"/>
    <lineage>
        <taxon>Eukaryota</taxon>
        <taxon>Metazoa</taxon>
        <taxon>Ecdysozoa</taxon>
        <taxon>Arthropoda</taxon>
        <taxon>Hexapoda</taxon>
        <taxon>Insecta</taxon>
        <taxon>Pterygota</taxon>
        <taxon>Neoptera</taxon>
        <taxon>Endopterygota</taxon>
        <taxon>Diptera</taxon>
        <taxon>Brachycera</taxon>
        <taxon>Muscomorpha</taxon>
        <taxon>Ephydroidea</taxon>
        <taxon>Drosophilidae</taxon>
        <taxon>Drosophila</taxon>
        <taxon>Sophophora</taxon>
    </lineage>
</organism>
<keyword evidence="5" id="KW-1185">Reference proteome</keyword>
<keyword evidence="2" id="KW-1133">Transmembrane helix</keyword>
<protein>
    <submittedName>
        <fullName evidence="4">Uncharacterized protein</fullName>
    </submittedName>
</protein>
<dbReference type="AlphaFoldDB" id="A0AAU9FEL7"/>
<evidence type="ECO:0000256" key="2">
    <source>
        <dbReference type="SAM" id="Phobius"/>
    </source>
</evidence>
<name>A0AAU9FEL7_DROMD</name>
<evidence type="ECO:0000256" key="3">
    <source>
        <dbReference type="SAM" id="SignalP"/>
    </source>
</evidence>
<feature type="region of interest" description="Disordered" evidence="1">
    <location>
        <begin position="98"/>
        <end position="133"/>
    </location>
</feature>
<feature type="compositionally biased region" description="Low complexity" evidence="1">
    <location>
        <begin position="98"/>
        <end position="124"/>
    </location>
</feature>
<feature type="transmembrane region" description="Helical" evidence="2">
    <location>
        <begin position="155"/>
        <end position="175"/>
    </location>
</feature>
<evidence type="ECO:0000313" key="5">
    <source>
        <dbReference type="Proteomes" id="UP001500889"/>
    </source>
</evidence>
<dbReference type="EMBL" id="AP029264">
    <property type="protein sequence ID" value="BFF94126.1"/>
    <property type="molecule type" value="Genomic_DNA"/>
</dbReference>
<accession>A0AAU9FEL7</accession>
<keyword evidence="2" id="KW-0812">Transmembrane</keyword>
<keyword evidence="2" id="KW-0472">Membrane</keyword>
<proteinExistence type="predicted"/>